<dbReference type="PANTHER" id="PTHR46136">
    <property type="entry name" value="TRANSCRIPTION FACTOR GTE8"/>
    <property type="match status" value="1"/>
</dbReference>
<evidence type="ECO:0000256" key="9">
    <source>
        <dbReference type="SAM" id="MobiDB-lite"/>
    </source>
</evidence>
<dbReference type="Pfam" id="PF17035">
    <property type="entry name" value="BET"/>
    <property type="match status" value="1"/>
</dbReference>
<dbReference type="EMBL" id="CAUOFW020003725">
    <property type="protein sequence ID" value="CAK9161714.1"/>
    <property type="molecule type" value="Genomic_DNA"/>
</dbReference>
<feature type="region of interest" description="Disordered" evidence="9">
    <location>
        <begin position="671"/>
        <end position="699"/>
    </location>
</feature>
<feature type="domain" description="Bromo" evidence="10">
    <location>
        <begin position="185"/>
        <end position="257"/>
    </location>
</feature>
<sequence>MMAKPDRFPEGYSTGFPPNYESEGSGSSGRIDTDITASEDSNGPRRKCINLNSASRDGFGVPTRVLPLSKLPPSERRDLVVRLRRELEHIRALQKKVELQRTNAAVSSSSDILSCSNTQNGPLTGKVRKSSMLTSGKKLNPMGDKGRGWNRGSSGRFESINQASTSSTSNANLMKQCENLLKKLMKHQYGWVFNAPVDVVKFNASDYFTVIKHPMDLGTIKGKIASSEYNSPLDFLADVRLTFSNAMTYNPPGNDFYLMADTLNKFFEVRWKPIEKKLSVNNMRPLPEKSGLQDDIGTVKLMAPSKRRKLTPIQHEVIHEPVKKIMTEEEKHQLSTELEAILGDLPDNIIEFLKEQSSRAREVGEDEIEIDINDLSDDTLFRLRKLLDDHLQEKQNNPAKGEPCEIELLNESGLSNSSMQLFKGNDPADEVVDICGNEALVSSYPPVEIEKDTGRRSSRCISSGSSGGNLDSDYSSSESESECVKVSTPVNVLKGNSSPGANLDEKMGVGDVVDGNQSVSGLDQLEQNSQHKPNSVESDCHQDGESASPERQVSPEKLYRAALLKKRFADTILKAREKTLNQGEMGDPEKLRREREELEMQKRRERARLQAEAKAAVDARRRAEAEAATEAKRKRELEREAARQALLKMEKTVEINENSRFLEDLDLLRAAPPGELPSSMDEGSPDRSEDGLGSFKFSGNNPLEQLGLYMKVDEEEEECEPPSVPSVVNDVEEGEID</sequence>
<evidence type="ECO:0000256" key="3">
    <source>
        <dbReference type="ARBA" id="ARBA00023054"/>
    </source>
</evidence>
<dbReference type="PROSITE" id="PS50014">
    <property type="entry name" value="BROMODOMAIN_2"/>
    <property type="match status" value="1"/>
</dbReference>
<feature type="compositionally biased region" description="Low complexity" evidence="9">
    <location>
        <begin position="459"/>
        <end position="478"/>
    </location>
</feature>
<keyword evidence="4 7" id="KW-0103">Bromodomain</keyword>
<dbReference type="Gene3D" id="1.20.1270.220">
    <property type="match status" value="1"/>
</dbReference>
<keyword evidence="5" id="KW-0804">Transcription</keyword>
<keyword evidence="2" id="KW-0805">Transcription regulation</keyword>
<name>A0ABC8SX01_9AQUA</name>
<dbReference type="InterPro" id="IPR027353">
    <property type="entry name" value="NET_dom"/>
</dbReference>
<dbReference type="PROSITE" id="PS51525">
    <property type="entry name" value="NET"/>
    <property type="match status" value="1"/>
</dbReference>
<feature type="region of interest" description="Disordered" evidence="9">
    <location>
        <begin position="713"/>
        <end position="737"/>
    </location>
</feature>
<feature type="region of interest" description="Disordered" evidence="9">
    <location>
        <begin position="446"/>
        <end position="555"/>
    </location>
</feature>
<evidence type="ECO:0000256" key="6">
    <source>
        <dbReference type="ARBA" id="ARBA00023242"/>
    </source>
</evidence>
<evidence type="ECO:0000256" key="5">
    <source>
        <dbReference type="ARBA" id="ARBA00023163"/>
    </source>
</evidence>
<organism evidence="12 13">
    <name type="scientific">Ilex paraguariensis</name>
    <name type="common">yerba mate</name>
    <dbReference type="NCBI Taxonomy" id="185542"/>
    <lineage>
        <taxon>Eukaryota</taxon>
        <taxon>Viridiplantae</taxon>
        <taxon>Streptophyta</taxon>
        <taxon>Embryophyta</taxon>
        <taxon>Tracheophyta</taxon>
        <taxon>Spermatophyta</taxon>
        <taxon>Magnoliopsida</taxon>
        <taxon>eudicotyledons</taxon>
        <taxon>Gunneridae</taxon>
        <taxon>Pentapetalae</taxon>
        <taxon>asterids</taxon>
        <taxon>campanulids</taxon>
        <taxon>Aquifoliales</taxon>
        <taxon>Aquifoliaceae</taxon>
        <taxon>Ilex</taxon>
    </lineage>
</organism>
<evidence type="ECO:0000313" key="13">
    <source>
        <dbReference type="Proteomes" id="UP001642360"/>
    </source>
</evidence>
<dbReference type="InterPro" id="IPR052442">
    <property type="entry name" value="Env_Response_Regulator"/>
</dbReference>
<proteinExistence type="predicted"/>
<keyword evidence="13" id="KW-1185">Reference proteome</keyword>
<feature type="coiled-coil region" evidence="8">
    <location>
        <begin position="595"/>
        <end position="640"/>
    </location>
</feature>
<evidence type="ECO:0000256" key="8">
    <source>
        <dbReference type="SAM" id="Coils"/>
    </source>
</evidence>
<dbReference type="SMART" id="SM00297">
    <property type="entry name" value="BROMO"/>
    <property type="match status" value="1"/>
</dbReference>
<gene>
    <name evidence="12" type="ORF">ILEXP_LOCUS30536</name>
</gene>
<dbReference type="InterPro" id="IPR037377">
    <property type="entry name" value="GTE_bromo"/>
</dbReference>
<dbReference type="CDD" id="cd05506">
    <property type="entry name" value="Bromo_plant1"/>
    <property type="match status" value="1"/>
</dbReference>
<comment type="subcellular location">
    <subcellularLocation>
        <location evidence="1">Nucleus</location>
    </subcellularLocation>
</comment>
<evidence type="ECO:0000313" key="12">
    <source>
        <dbReference type="EMBL" id="CAK9161714.1"/>
    </source>
</evidence>
<keyword evidence="6" id="KW-0539">Nucleus</keyword>
<dbReference type="PANTHER" id="PTHR46136:SF1">
    <property type="entry name" value="TRANSCRIPTION FACTOR GTE11-RELATED"/>
    <property type="match status" value="1"/>
</dbReference>
<dbReference type="Pfam" id="PF00439">
    <property type="entry name" value="Bromodomain"/>
    <property type="match status" value="1"/>
</dbReference>
<comment type="caution">
    <text evidence="12">The sequence shown here is derived from an EMBL/GenBank/DDBJ whole genome shotgun (WGS) entry which is preliminary data.</text>
</comment>
<feature type="compositionally biased region" description="Polar residues" evidence="9">
    <location>
        <begin position="22"/>
        <end position="41"/>
    </location>
</feature>
<dbReference type="InterPro" id="IPR001487">
    <property type="entry name" value="Bromodomain"/>
</dbReference>
<evidence type="ECO:0000259" key="11">
    <source>
        <dbReference type="PROSITE" id="PS51525"/>
    </source>
</evidence>
<protein>
    <submittedName>
        <fullName evidence="12">Uncharacterized protein</fullName>
    </submittedName>
</protein>
<dbReference type="SUPFAM" id="SSF47370">
    <property type="entry name" value="Bromodomain"/>
    <property type="match status" value="1"/>
</dbReference>
<evidence type="ECO:0000259" key="10">
    <source>
        <dbReference type="PROSITE" id="PS50014"/>
    </source>
</evidence>
<feature type="compositionally biased region" description="Polar residues" evidence="9">
    <location>
        <begin position="515"/>
        <end position="537"/>
    </location>
</feature>
<accession>A0ABC8SX01</accession>
<evidence type="ECO:0000256" key="1">
    <source>
        <dbReference type="ARBA" id="ARBA00004123"/>
    </source>
</evidence>
<reference evidence="12 13" key="1">
    <citation type="submission" date="2024-02" db="EMBL/GenBank/DDBJ databases">
        <authorList>
            <person name="Vignale AGUSTIN F."/>
            <person name="Sosa J E."/>
            <person name="Modenutti C."/>
        </authorList>
    </citation>
    <scope>NUCLEOTIDE SEQUENCE [LARGE SCALE GENOMIC DNA]</scope>
</reference>
<feature type="region of interest" description="Disordered" evidence="9">
    <location>
        <begin position="1"/>
        <end position="48"/>
    </location>
</feature>
<dbReference type="Proteomes" id="UP001642360">
    <property type="component" value="Unassembled WGS sequence"/>
</dbReference>
<dbReference type="AlphaFoldDB" id="A0ABC8SX01"/>
<dbReference type="InterPro" id="IPR038336">
    <property type="entry name" value="NET_sf"/>
</dbReference>
<evidence type="ECO:0000256" key="2">
    <source>
        <dbReference type="ARBA" id="ARBA00023015"/>
    </source>
</evidence>
<evidence type="ECO:0000256" key="4">
    <source>
        <dbReference type="ARBA" id="ARBA00023117"/>
    </source>
</evidence>
<dbReference type="Gene3D" id="1.20.920.10">
    <property type="entry name" value="Bromodomain-like"/>
    <property type="match status" value="1"/>
</dbReference>
<feature type="domain" description="NET" evidence="11">
    <location>
        <begin position="316"/>
        <end position="398"/>
    </location>
</feature>
<evidence type="ECO:0000256" key="7">
    <source>
        <dbReference type="PROSITE-ProRule" id="PRU00035"/>
    </source>
</evidence>
<dbReference type="PRINTS" id="PR00503">
    <property type="entry name" value="BROMODOMAIN"/>
</dbReference>
<dbReference type="GO" id="GO:0005634">
    <property type="term" value="C:nucleus"/>
    <property type="evidence" value="ECO:0007669"/>
    <property type="project" value="UniProtKB-SubCell"/>
</dbReference>
<feature type="compositionally biased region" description="Polar residues" evidence="9">
    <location>
        <begin position="488"/>
        <end position="500"/>
    </location>
</feature>
<dbReference type="InterPro" id="IPR036427">
    <property type="entry name" value="Bromodomain-like_sf"/>
</dbReference>
<keyword evidence="3 8" id="KW-0175">Coiled coil</keyword>